<evidence type="ECO:0000313" key="2">
    <source>
        <dbReference type="EMBL" id="KAJ7661260.1"/>
    </source>
</evidence>
<evidence type="ECO:0000256" key="1">
    <source>
        <dbReference type="SAM" id="MobiDB-lite"/>
    </source>
</evidence>
<keyword evidence="3" id="KW-1185">Reference proteome</keyword>
<accession>A0AAD7G6G1</accession>
<proteinExistence type="predicted"/>
<evidence type="ECO:0000313" key="3">
    <source>
        <dbReference type="Proteomes" id="UP001221757"/>
    </source>
</evidence>
<organism evidence="2 3">
    <name type="scientific">Mycena rosella</name>
    <name type="common">Pink bonnet</name>
    <name type="synonym">Agaricus rosellus</name>
    <dbReference type="NCBI Taxonomy" id="1033263"/>
    <lineage>
        <taxon>Eukaryota</taxon>
        <taxon>Fungi</taxon>
        <taxon>Dikarya</taxon>
        <taxon>Basidiomycota</taxon>
        <taxon>Agaricomycotina</taxon>
        <taxon>Agaricomycetes</taxon>
        <taxon>Agaricomycetidae</taxon>
        <taxon>Agaricales</taxon>
        <taxon>Marasmiineae</taxon>
        <taxon>Mycenaceae</taxon>
        <taxon>Mycena</taxon>
    </lineage>
</organism>
<sequence>MRHAPISWSTILVLENIASTEELYDKVNEHEEELVEAAKHLGRNSVMVHNLASHLRKLGFNQNSSRTVQRANLTVAEEEDGIADSGNEREDKTAGPVALEDSAADEGATLEQVYQTFKTKQRAPPPNGYVSVSKEQSCYNQNGPEAPVAVQELKNIAEQKLGEDEGS</sequence>
<comment type="caution">
    <text evidence="2">The sequence shown here is derived from an EMBL/GenBank/DDBJ whole genome shotgun (WGS) entry which is preliminary data.</text>
</comment>
<dbReference type="EMBL" id="JARKIE010000250">
    <property type="protein sequence ID" value="KAJ7661260.1"/>
    <property type="molecule type" value="Genomic_DNA"/>
</dbReference>
<protein>
    <submittedName>
        <fullName evidence="2">Uncharacterized protein</fullName>
    </submittedName>
</protein>
<feature type="region of interest" description="Disordered" evidence="1">
    <location>
        <begin position="72"/>
        <end position="110"/>
    </location>
</feature>
<reference evidence="2" key="1">
    <citation type="submission" date="2023-03" db="EMBL/GenBank/DDBJ databases">
        <title>Massive genome expansion in bonnet fungi (Mycena s.s.) driven by repeated elements and novel gene families across ecological guilds.</title>
        <authorList>
            <consortium name="Lawrence Berkeley National Laboratory"/>
            <person name="Harder C.B."/>
            <person name="Miyauchi S."/>
            <person name="Viragh M."/>
            <person name="Kuo A."/>
            <person name="Thoen E."/>
            <person name="Andreopoulos B."/>
            <person name="Lu D."/>
            <person name="Skrede I."/>
            <person name="Drula E."/>
            <person name="Henrissat B."/>
            <person name="Morin E."/>
            <person name="Kohler A."/>
            <person name="Barry K."/>
            <person name="LaButti K."/>
            <person name="Morin E."/>
            <person name="Salamov A."/>
            <person name="Lipzen A."/>
            <person name="Mereny Z."/>
            <person name="Hegedus B."/>
            <person name="Baldrian P."/>
            <person name="Stursova M."/>
            <person name="Weitz H."/>
            <person name="Taylor A."/>
            <person name="Grigoriev I.V."/>
            <person name="Nagy L.G."/>
            <person name="Martin F."/>
            <person name="Kauserud H."/>
        </authorList>
    </citation>
    <scope>NUCLEOTIDE SEQUENCE</scope>
    <source>
        <strain evidence="2">CBHHK067</strain>
    </source>
</reference>
<gene>
    <name evidence="2" type="ORF">B0H17DRAFT_1212286</name>
</gene>
<dbReference type="Proteomes" id="UP001221757">
    <property type="component" value="Unassembled WGS sequence"/>
</dbReference>
<name>A0AAD7G6G1_MYCRO</name>
<dbReference type="AlphaFoldDB" id="A0AAD7G6G1"/>